<accession>A0A7R9BPE0</accession>
<reference evidence="2" key="1">
    <citation type="submission" date="2020-11" db="EMBL/GenBank/DDBJ databases">
        <authorList>
            <person name="Tran Van P."/>
        </authorList>
    </citation>
    <scope>NUCLEOTIDE SEQUENCE</scope>
</reference>
<dbReference type="AlphaFoldDB" id="A0A7R9BPE0"/>
<keyword evidence="1" id="KW-1133">Transmembrane helix</keyword>
<protein>
    <submittedName>
        <fullName evidence="2">Uncharacterized protein</fullName>
    </submittedName>
</protein>
<sequence length="326" mass="38094">MKRSADRRKLIVSLGITKLLAIAYFTSSWNIYNNRVDKIEKCLSVFQSNGSLKSDLKWELPHCKLKIFPQIDSESCLKRRFAKNLNNRFFFFGDSTIRIKALTLAKFFNLTRDCKENCEDLRLVLNIHWEDADSNTTIDYLLNPFFNPYTELPEGAPTVLFGGAAWFSRPPEHLTFVQGHYFDLLHLPIPVKLGIHKARLDRLLNHLITFWKIETIIWILPETMLGNLTQYNEHIDIYIQQSLEVISKYPDTVIVWSSWRMFFDQLKNAEGLGSIMSDDVHVKDQYEFPGMQPLLNFLCNPVDENLDSDYCCHKSDVFLKEEKKNL</sequence>
<evidence type="ECO:0000256" key="1">
    <source>
        <dbReference type="SAM" id="Phobius"/>
    </source>
</evidence>
<dbReference type="Proteomes" id="UP000678499">
    <property type="component" value="Unassembled WGS sequence"/>
</dbReference>
<name>A0A7R9BPE0_9CRUS</name>
<keyword evidence="3" id="KW-1185">Reference proteome</keyword>
<evidence type="ECO:0000313" key="3">
    <source>
        <dbReference type="Proteomes" id="UP000678499"/>
    </source>
</evidence>
<feature type="transmembrane region" description="Helical" evidence="1">
    <location>
        <begin position="12"/>
        <end position="32"/>
    </location>
</feature>
<proteinExistence type="predicted"/>
<organism evidence="2">
    <name type="scientific">Notodromas monacha</name>
    <dbReference type="NCBI Taxonomy" id="399045"/>
    <lineage>
        <taxon>Eukaryota</taxon>
        <taxon>Metazoa</taxon>
        <taxon>Ecdysozoa</taxon>
        <taxon>Arthropoda</taxon>
        <taxon>Crustacea</taxon>
        <taxon>Oligostraca</taxon>
        <taxon>Ostracoda</taxon>
        <taxon>Podocopa</taxon>
        <taxon>Podocopida</taxon>
        <taxon>Cypridocopina</taxon>
        <taxon>Cypridoidea</taxon>
        <taxon>Cyprididae</taxon>
        <taxon>Notodromas</taxon>
    </lineage>
</organism>
<dbReference type="EMBL" id="CAJPEX010000948">
    <property type="protein sequence ID" value="CAG0917726.1"/>
    <property type="molecule type" value="Genomic_DNA"/>
</dbReference>
<keyword evidence="1" id="KW-0472">Membrane</keyword>
<evidence type="ECO:0000313" key="2">
    <source>
        <dbReference type="EMBL" id="CAD7277574.1"/>
    </source>
</evidence>
<dbReference type="EMBL" id="OA882985">
    <property type="protein sequence ID" value="CAD7277574.1"/>
    <property type="molecule type" value="Genomic_DNA"/>
</dbReference>
<keyword evidence="1" id="KW-0812">Transmembrane</keyword>
<gene>
    <name evidence="2" type="ORF">NMOB1V02_LOCUS5304</name>
</gene>